<dbReference type="AlphaFoldDB" id="A0A9W6SRD7"/>
<keyword evidence="1" id="KW-0472">Membrane</keyword>
<gene>
    <name evidence="2" type="ORF">Afil01_52690</name>
</gene>
<name>A0A9W6SRD7_9ACTN</name>
<proteinExistence type="predicted"/>
<sequence>MPPLLTLLVLLARAMFLRAIGRSPGAIDPSFHFDANREIVRLMDADEKVAALVAEVNGERDPLGAGSVLIAEGVMQMNTDHTRHMRMVYLGLAMALTVLCSPPMLALYLLFFWTWLWPTLLCCAVTVGGFLVGLRALREIDRWPLLGKRWILTRAGREAAAAL</sequence>
<dbReference type="Proteomes" id="UP001165079">
    <property type="component" value="Unassembled WGS sequence"/>
</dbReference>
<evidence type="ECO:0000313" key="2">
    <source>
        <dbReference type="EMBL" id="GLZ80462.1"/>
    </source>
</evidence>
<feature type="transmembrane region" description="Helical" evidence="1">
    <location>
        <begin position="115"/>
        <end position="137"/>
    </location>
</feature>
<comment type="caution">
    <text evidence="2">The sequence shown here is derived from an EMBL/GenBank/DDBJ whole genome shotgun (WGS) entry which is preliminary data.</text>
</comment>
<organism evidence="2 3">
    <name type="scientific">Actinorhabdospora filicis</name>
    <dbReference type="NCBI Taxonomy" id="1785913"/>
    <lineage>
        <taxon>Bacteria</taxon>
        <taxon>Bacillati</taxon>
        <taxon>Actinomycetota</taxon>
        <taxon>Actinomycetes</taxon>
        <taxon>Micromonosporales</taxon>
        <taxon>Micromonosporaceae</taxon>
        <taxon>Actinorhabdospora</taxon>
    </lineage>
</organism>
<keyword evidence="3" id="KW-1185">Reference proteome</keyword>
<accession>A0A9W6SRD7</accession>
<dbReference type="EMBL" id="BSTX01000004">
    <property type="protein sequence ID" value="GLZ80462.1"/>
    <property type="molecule type" value="Genomic_DNA"/>
</dbReference>
<keyword evidence="1" id="KW-0812">Transmembrane</keyword>
<protein>
    <submittedName>
        <fullName evidence="2">Uncharacterized protein</fullName>
    </submittedName>
</protein>
<feature type="transmembrane region" description="Helical" evidence="1">
    <location>
        <begin position="87"/>
        <end position="109"/>
    </location>
</feature>
<keyword evidence="1" id="KW-1133">Transmembrane helix</keyword>
<evidence type="ECO:0000256" key="1">
    <source>
        <dbReference type="SAM" id="Phobius"/>
    </source>
</evidence>
<reference evidence="2" key="1">
    <citation type="submission" date="2023-03" db="EMBL/GenBank/DDBJ databases">
        <title>Actinorhabdospora filicis NBRC 111898.</title>
        <authorList>
            <person name="Ichikawa N."/>
            <person name="Sato H."/>
            <person name="Tonouchi N."/>
        </authorList>
    </citation>
    <scope>NUCLEOTIDE SEQUENCE</scope>
    <source>
        <strain evidence="2">NBRC 111898</strain>
    </source>
</reference>
<evidence type="ECO:0000313" key="3">
    <source>
        <dbReference type="Proteomes" id="UP001165079"/>
    </source>
</evidence>